<keyword evidence="2" id="KW-1185">Reference proteome</keyword>
<dbReference type="EMBL" id="CP066744">
    <property type="protein sequence ID" value="QQK06993.1"/>
    <property type="molecule type" value="Genomic_DNA"/>
</dbReference>
<evidence type="ECO:0000313" key="2">
    <source>
        <dbReference type="Proteomes" id="UP000595814"/>
    </source>
</evidence>
<sequence>MKSKFSIKNNFVLATIVALVISFIVFYIYLPPINLYSIDFYMFLTVVVIVFLLSYYVFFTRNKKDVFKFSKIGIGILAIGWGIFLIMNLFSLVPFHARRYANIIKKEDGIFSEDVEQVDFDRIPVVDRDTAVKLGSRKMGEIEDLVSQYDIDQTYSQATVNGKPMRNTPLIYSDIIKWLKNSKNGIPYYISVDMVEQDVELKKLEKPIKYSFSDKFSRDIKRHMRFKYPTALIDEINFETDDEGHPFWVASTVKPTVGLIGGMDANSVIVVDAVTGDTNRYKVGDVPEWIDRVYSADRIVEQLTWNGRLQGGFINQYFGQRGVTEPTDGYNYLSLGNDIYLYTGITSVLADESNIGFVLVNMRTKETKFFPVSSADEKSAMASAEGAVQEKGYNATFPILINLYNRPTYFLSLKDNAGLIKTFAFIDAQNYQNVATGSTIEQALAIYDSTNIDREIDESALEDMEITVREIYPVTIEGNTSYFIRADGSELVFVAPIKASTKLPFVKIGDKLNVTGENLGTQFNINSIKD</sequence>
<gene>
    <name evidence="1" type="ORF">JFY71_06495</name>
</gene>
<organism evidence="1 2">
    <name type="scientific">Miniphocaeibacter halophilus</name>
    <dbReference type="NCBI Taxonomy" id="2931922"/>
    <lineage>
        <taxon>Bacteria</taxon>
        <taxon>Bacillati</taxon>
        <taxon>Bacillota</taxon>
        <taxon>Tissierellia</taxon>
        <taxon>Tissierellales</taxon>
        <taxon>Peptoniphilaceae</taxon>
        <taxon>Miniphocaeibacter</taxon>
    </lineage>
</organism>
<protein>
    <submittedName>
        <fullName evidence="1">Uncharacterized protein</fullName>
    </submittedName>
</protein>
<proteinExistence type="predicted"/>
<accession>A0AC61MRQ9</accession>
<reference evidence="1 2" key="1">
    <citation type="journal article" date="2022" name="Int. J. Syst. Evol. Microbiol.">
        <title>Miniphocaeibacter halophilus sp. nov., an ammonium-tolerant acetate-producing bacterium isolated from a biogas system.</title>
        <authorList>
            <person name="Schnurer A."/>
            <person name="Singh A."/>
            <person name="Bi S."/>
            <person name="Qiao W."/>
            <person name="Westerholm M."/>
        </authorList>
    </citation>
    <scope>NUCLEOTIDE SEQUENCE [LARGE SCALE GENOMIC DNA]</scope>
    <source>
        <strain evidence="1 2">AMB_01</strain>
    </source>
</reference>
<name>A0AC61MRQ9_9FIRM</name>
<dbReference type="Proteomes" id="UP000595814">
    <property type="component" value="Chromosome"/>
</dbReference>
<evidence type="ECO:0000313" key="1">
    <source>
        <dbReference type="EMBL" id="QQK06993.1"/>
    </source>
</evidence>